<reference evidence="10" key="1">
    <citation type="submission" date="2014-09" db="EMBL/GenBank/DDBJ databases">
        <authorList>
            <person name="Magalhaes I.L.F."/>
            <person name="Oliveira U."/>
            <person name="Santos F.R."/>
            <person name="Vidigal T.H.D.A."/>
            <person name="Brescovit A.D."/>
            <person name="Santos A.J."/>
        </authorList>
    </citation>
    <scope>NUCLEOTIDE SEQUENCE</scope>
    <source>
        <tissue evidence="10">Shoot tissue taken approximately 20 cm above the soil surface</tissue>
    </source>
</reference>
<evidence type="ECO:0000256" key="9">
    <source>
        <dbReference type="SAM" id="MobiDB-lite"/>
    </source>
</evidence>
<protein>
    <recommendedName>
        <fullName evidence="8">Inositol polyphosphate multikinase</fullName>
        <ecNumber evidence="8">2.7.1.140</ecNumber>
        <ecNumber evidence="8">2.7.1.151</ecNumber>
    </recommendedName>
</protein>
<dbReference type="GO" id="GO:0008440">
    <property type="term" value="F:inositol-1,4,5-trisphosphate 3-kinase activity"/>
    <property type="evidence" value="ECO:0007669"/>
    <property type="project" value="TreeGrafter"/>
</dbReference>
<dbReference type="Gene3D" id="3.30.470.160">
    <property type="entry name" value="Inositol polyphosphate kinase"/>
    <property type="match status" value="1"/>
</dbReference>
<comment type="catalytic activity">
    <reaction evidence="7 8">
        <text>1D-myo-inositol 1,3,4,6-tetrakisphosphate + ATP = 1D-myo-inositol 1,3,4,5,6-pentakisphosphate + ADP + H(+)</text>
        <dbReference type="Rhea" id="RHEA:12717"/>
        <dbReference type="ChEBI" id="CHEBI:15378"/>
        <dbReference type="ChEBI" id="CHEBI:30616"/>
        <dbReference type="ChEBI" id="CHEBI:57660"/>
        <dbReference type="ChEBI" id="CHEBI:57733"/>
        <dbReference type="ChEBI" id="CHEBI:456216"/>
        <dbReference type="EC" id="2.7.1.140"/>
    </reaction>
</comment>
<evidence type="ECO:0000256" key="7">
    <source>
        <dbReference type="ARBA" id="ARBA00036525"/>
    </source>
</evidence>
<dbReference type="GO" id="GO:0005737">
    <property type="term" value="C:cytoplasm"/>
    <property type="evidence" value="ECO:0007669"/>
    <property type="project" value="TreeGrafter"/>
</dbReference>
<dbReference type="EC" id="2.7.1.151" evidence="8"/>
<name>A0A0A9C2T9_ARUDO</name>
<comment type="similarity">
    <text evidence="1 8">Belongs to the inositol phosphokinase (IPK) family.</text>
</comment>
<keyword evidence="2 8" id="KW-0808">Transferase</keyword>
<dbReference type="EC" id="2.7.1.140" evidence="8"/>
<reference evidence="10" key="2">
    <citation type="journal article" date="2015" name="Data Brief">
        <title>Shoot transcriptome of the giant reed, Arundo donax.</title>
        <authorList>
            <person name="Barrero R.A."/>
            <person name="Guerrero F.D."/>
            <person name="Moolhuijzen P."/>
            <person name="Goolsby J.A."/>
            <person name="Tidwell J."/>
            <person name="Bellgard S.E."/>
            <person name="Bellgard M.I."/>
        </authorList>
    </citation>
    <scope>NUCLEOTIDE SEQUENCE</scope>
    <source>
        <tissue evidence="10">Shoot tissue taken approximately 20 cm above the soil surface</tissue>
    </source>
</reference>
<accession>A0A0A9C2T9</accession>
<evidence type="ECO:0000256" key="5">
    <source>
        <dbReference type="ARBA" id="ARBA00022840"/>
    </source>
</evidence>
<dbReference type="InterPro" id="IPR038286">
    <property type="entry name" value="IPK_sf"/>
</dbReference>
<feature type="compositionally biased region" description="Basic residues" evidence="9">
    <location>
        <begin position="16"/>
        <end position="27"/>
    </location>
</feature>
<proteinExistence type="inferred from homology"/>
<dbReference type="AlphaFoldDB" id="A0A0A9C2T9"/>
<dbReference type="GO" id="GO:0032958">
    <property type="term" value="P:inositol phosphate biosynthetic process"/>
    <property type="evidence" value="ECO:0007669"/>
    <property type="project" value="InterPro"/>
</dbReference>
<feature type="region of interest" description="Disordered" evidence="9">
    <location>
        <begin position="16"/>
        <end position="42"/>
    </location>
</feature>
<dbReference type="GO" id="GO:0047326">
    <property type="term" value="F:inositol-1,3,4,6-tetrakisphosphate 5-kinase activity"/>
    <property type="evidence" value="ECO:0007669"/>
    <property type="project" value="RHEA"/>
</dbReference>
<dbReference type="GO" id="GO:0005634">
    <property type="term" value="C:nucleus"/>
    <property type="evidence" value="ECO:0007669"/>
    <property type="project" value="TreeGrafter"/>
</dbReference>
<evidence type="ECO:0000256" key="1">
    <source>
        <dbReference type="ARBA" id="ARBA00007374"/>
    </source>
</evidence>
<organism evidence="10">
    <name type="scientific">Arundo donax</name>
    <name type="common">Giant reed</name>
    <name type="synonym">Donax arundinaceus</name>
    <dbReference type="NCBI Taxonomy" id="35708"/>
    <lineage>
        <taxon>Eukaryota</taxon>
        <taxon>Viridiplantae</taxon>
        <taxon>Streptophyta</taxon>
        <taxon>Embryophyta</taxon>
        <taxon>Tracheophyta</taxon>
        <taxon>Spermatophyta</taxon>
        <taxon>Magnoliopsida</taxon>
        <taxon>Liliopsida</taxon>
        <taxon>Poales</taxon>
        <taxon>Poaceae</taxon>
        <taxon>PACMAD clade</taxon>
        <taxon>Arundinoideae</taxon>
        <taxon>Arundineae</taxon>
        <taxon>Arundo</taxon>
    </lineage>
</organism>
<dbReference type="GO" id="GO:0005524">
    <property type="term" value="F:ATP binding"/>
    <property type="evidence" value="ECO:0007669"/>
    <property type="project" value="UniProtKB-KW"/>
</dbReference>
<keyword evidence="3 8" id="KW-0547">Nucleotide-binding</keyword>
<comment type="function">
    <text evidence="8">Inositol phosphate kinase with a broad substrate specificity.</text>
</comment>
<evidence type="ECO:0000256" key="3">
    <source>
        <dbReference type="ARBA" id="ARBA00022741"/>
    </source>
</evidence>
<keyword evidence="5 8" id="KW-0067">ATP-binding</keyword>
<dbReference type="PANTHER" id="PTHR12400:SF51">
    <property type="entry name" value="INOSITOL POLYPHOSPHATE MULTIKINASE"/>
    <property type="match status" value="1"/>
</dbReference>
<comment type="catalytic activity">
    <reaction evidence="6 8">
        <text>1D-myo-inositol 1,4,5-trisphosphate + 2 ATP = 1D-myo-inositol 1,3,4,5,6-pentakisphosphate + 2 ADP + 2 H(+)</text>
        <dbReference type="Rhea" id="RHEA:32359"/>
        <dbReference type="ChEBI" id="CHEBI:15378"/>
        <dbReference type="ChEBI" id="CHEBI:30616"/>
        <dbReference type="ChEBI" id="CHEBI:57733"/>
        <dbReference type="ChEBI" id="CHEBI:203600"/>
        <dbReference type="ChEBI" id="CHEBI:456216"/>
        <dbReference type="EC" id="2.7.1.151"/>
    </reaction>
</comment>
<feature type="compositionally biased region" description="Basic and acidic residues" evidence="9">
    <location>
        <begin position="33"/>
        <end position="42"/>
    </location>
</feature>
<dbReference type="SUPFAM" id="SSF56104">
    <property type="entry name" value="SAICAR synthase-like"/>
    <property type="match status" value="1"/>
</dbReference>
<evidence type="ECO:0000313" key="10">
    <source>
        <dbReference type="EMBL" id="JAD65867.1"/>
    </source>
</evidence>
<sequence>MISRFPDLFKVLRRRRPPKHFHRRHPPPPRVHTMSESDLRPPEHQVAGHRASANRLGPLIDGTGLFYKPLQAGDRGEHEVAFYEAFSAQPAVPPRIRDAFFPRFHGTRLLPTAARPDEPHPHLVLDDLLAGLEAPSVIDIKIGACTWPPSSPEPYIAKCLAKDRGTTSVLLGFRISGARVVGSGGAVWRTERPEVKALDTAGIRRVLQRYVSSVDGDDLDCALAAAVYGGEGGVLAQLRELKAWFEEQTLFHFYSASILLGYDANAVSATGGAAGVRVKLVDFAHVVDGDGVIDHNFLGGLCSLIKFISDIVAETPGKPPLGRS</sequence>
<keyword evidence="4 8" id="KW-0418">Kinase</keyword>
<evidence type="ECO:0000256" key="6">
    <source>
        <dbReference type="ARBA" id="ARBA00036164"/>
    </source>
</evidence>
<dbReference type="PANTHER" id="PTHR12400">
    <property type="entry name" value="INOSITOL POLYPHOSPHATE KINASE"/>
    <property type="match status" value="1"/>
</dbReference>
<dbReference type="EMBL" id="GBRH01232028">
    <property type="protein sequence ID" value="JAD65867.1"/>
    <property type="molecule type" value="Transcribed_RNA"/>
</dbReference>
<evidence type="ECO:0000256" key="2">
    <source>
        <dbReference type="ARBA" id="ARBA00022679"/>
    </source>
</evidence>
<dbReference type="InterPro" id="IPR005522">
    <property type="entry name" value="IPK"/>
</dbReference>
<evidence type="ECO:0000256" key="8">
    <source>
        <dbReference type="RuleBase" id="RU363090"/>
    </source>
</evidence>
<evidence type="ECO:0000256" key="4">
    <source>
        <dbReference type="ARBA" id="ARBA00022777"/>
    </source>
</evidence>
<dbReference type="Pfam" id="PF03770">
    <property type="entry name" value="IPK"/>
    <property type="match status" value="1"/>
</dbReference>